<feature type="signal peptide" evidence="3">
    <location>
        <begin position="1"/>
        <end position="17"/>
    </location>
</feature>
<dbReference type="EMBL" id="CH477267">
    <property type="protein sequence ID" value="EAT45445.1"/>
    <property type="molecule type" value="Genomic_DNA"/>
</dbReference>
<dbReference type="OrthoDB" id="6379191at2759"/>
<protein>
    <submittedName>
        <fullName evidence="4">AAEL003266-PA</fullName>
    </submittedName>
</protein>
<dbReference type="PaxDb" id="7159-AAEL003266-PA"/>
<dbReference type="Proteomes" id="UP000682892">
    <property type="component" value="Chromosome 1"/>
</dbReference>
<dbReference type="PROSITE" id="PS00233">
    <property type="entry name" value="CHIT_BIND_RR_1"/>
    <property type="match status" value="1"/>
</dbReference>
<reference evidence="4" key="1">
    <citation type="submission" date="2005-10" db="EMBL/GenBank/DDBJ databases">
        <authorList>
            <person name="Loftus B.J."/>
            <person name="Nene V.M."/>
            <person name="Hannick L.I."/>
            <person name="Bidwell S."/>
            <person name="Haas B."/>
            <person name="Amedeo P."/>
            <person name="Orvis J."/>
            <person name="Wortman J.R."/>
            <person name="White O.R."/>
            <person name="Salzberg S."/>
            <person name="Shumway M."/>
            <person name="Koo H."/>
            <person name="Zhao Y."/>
            <person name="Holmes M."/>
            <person name="Miller J."/>
            <person name="Schatz M."/>
            <person name="Pop M."/>
            <person name="Pai G."/>
            <person name="Utterback T."/>
            <person name="Rogers Y.-H."/>
            <person name="Kravitz S."/>
            <person name="Fraser C.M."/>
        </authorList>
    </citation>
    <scope>NUCLEOTIDE SEQUENCE</scope>
    <source>
        <strain evidence="4">Liverpool</strain>
    </source>
</reference>
<dbReference type="InterPro" id="IPR050468">
    <property type="entry name" value="Cuticle_Struct_Prot"/>
</dbReference>
<dbReference type="InterPro" id="IPR000618">
    <property type="entry name" value="Insect_cuticle"/>
</dbReference>
<dbReference type="PROSITE" id="PS51155">
    <property type="entry name" value="CHIT_BIND_RR_2"/>
    <property type="match status" value="1"/>
</dbReference>
<proteinExistence type="predicted"/>
<accession>Q17G25</accession>
<dbReference type="STRING" id="7159.Q17G25"/>
<keyword evidence="1 2" id="KW-0193">Cuticle</keyword>
<reference evidence="4" key="2">
    <citation type="journal article" date="2007" name="Science">
        <title>Genome sequence of Aedes aegypti, a major arbovirus vector.</title>
        <authorList>
            <person name="Nene V."/>
            <person name="Wortman J.R."/>
            <person name="Lawson D."/>
            <person name="Haas B."/>
            <person name="Kodira C."/>
            <person name="Tu Z.J."/>
            <person name="Loftus B."/>
            <person name="Xi Z."/>
            <person name="Megy K."/>
            <person name="Grabherr M."/>
            <person name="Ren Q."/>
            <person name="Zdobnov E.M."/>
            <person name="Lobo N.F."/>
            <person name="Campbell K.S."/>
            <person name="Brown S.E."/>
            <person name="Bonaldo M.F."/>
            <person name="Zhu J."/>
            <person name="Sinkins S.P."/>
            <person name="Hogenkamp D.G."/>
            <person name="Amedeo P."/>
            <person name="Arensburger P."/>
            <person name="Atkinson P.W."/>
            <person name="Bidwell S."/>
            <person name="Biedler J."/>
            <person name="Birney E."/>
            <person name="Bruggner R.V."/>
            <person name="Costas J."/>
            <person name="Coy M.R."/>
            <person name="Crabtree J."/>
            <person name="Crawford M."/>
            <person name="Debruyn B."/>
            <person name="Decaprio D."/>
            <person name="Eiglmeier K."/>
            <person name="Eisenstadt E."/>
            <person name="El-Dorry H."/>
            <person name="Gelbart W.M."/>
            <person name="Gomes S.L."/>
            <person name="Hammond M."/>
            <person name="Hannick L.I."/>
            <person name="Hogan J.R."/>
            <person name="Holmes M.H."/>
            <person name="Jaffe D."/>
            <person name="Johnston J.S."/>
            <person name="Kennedy R.C."/>
            <person name="Koo H."/>
            <person name="Kravitz S."/>
            <person name="Kriventseva E.V."/>
            <person name="Kulp D."/>
            <person name="Labutti K."/>
            <person name="Lee E."/>
            <person name="Li S."/>
            <person name="Lovin D.D."/>
            <person name="Mao C."/>
            <person name="Mauceli E."/>
            <person name="Menck C.F."/>
            <person name="Miller J.R."/>
            <person name="Montgomery P."/>
            <person name="Mori A."/>
            <person name="Nascimento A.L."/>
            <person name="Naveira H.F."/>
            <person name="Nusbaum C."/>
            <person name="O'leary S."/>
            <person name="Orvis J."/>
            <person name="Pertea M."/>
            <person name="Quesneville H."/>
            <person name="Reidenbach K.R."/>
            <person name="Rogers Y.H."/>
            <person name="Roth C.W."/>
            <person name="Schneider J.R."/>
            <person name="Schatz M."/>
            <person name="Shumway M."/>
            <person name="Stanke M."/>
            <person name="Stinson E.O."/>
            <person name="Tubio J.M."/>
            <person name="Vanzee J.P."/>
            <person name="Verjovski-Almeida S."/>
            <person name="Werner D."/>
            <person name="White O."/>
            <person name="Wyder S."/>
            <person name="Zeng Q."/>
            <person name="Zhao Q."/>
            <person name="Zhao Y."/>
            <person name="Hill C.A."/>
            <person name="Raikhel A.S."/>
            <person name="Soares M.B."/>
            <person name="Knudson D.L."/>
            <person name="Lee N.H."/>
            <person name="Galagan J."/>
            <person name="Salzberg S.L."/>
            <person name="Paulsen I.T."/>
            <person name="Dimopoulos G."/>
            <person name="Collins F.H."/>
            <person name="Birren B."/>
            <person name="Fraser-Liggett C.M."/>
            <person name="Severson D.W."/>
        </authorList>
    </citation>
    <scope>NUCLEOTIDE SEQUENCE [LARGE SCALE GENOMIC DNA]</scope>
    <source>
        <strain evidence="4">Liverpool</strain>
    </source>
</reference>
<reference evidence="4" key="3">
    <citation type="submission" date="2012-09" db="EMBL/GenBank/DDBJ databases">
        <authorList>
            <consortium name="VectorBase"/>
        </authorList>
    </citation>
    <scope>NUCLEOTIDE SEQUENCE</scope>
    <source>
        <strain evidence="4">Liverpool</strain>
    </source>
</reference>
<evidence type="ECO:0000256" key="1">
    <source>
        <dbReference type="ARBA" id="ARBA00022460"/>
    </source>
</evidence>
<keyword evidence="3" id="KW-0732">Signal</keyword>
<feature type="chain" id="PRO_5030175443" evidence="3">
    <location>
        <begin position="18"/>
        <end position="223"/>
    </location>
</feature>
<dbReference type="GO" id="GO:0062129">
    <property type="term" value="C:chitin-based extracellular matrix"/>
    <property type="evidence" value="ECO:0007669"/>
    <property type="project" value="TreeGrafter"/>
</dbReference>
<evidence type="ECO:0000256" key="3">
    <source>
        <dbReference type="SAM" id="SignalP"/>
    </source>
</evidence>
<gene>
    <name evidence="4" type="ORF">AaeL_AAEL003266</name>
</gene>
<dbReference type="Pfam" id="PF00379">
    <property type="entry name" value="Chitin_bind_4"/>
    <property type="match status" value="1"/>
</dbReference>
<dbReference type="KEGG" id="aag:5577596"/>
<organism evidence="4 5">
    <name type="scientific">Aedes aegypti</name>
    <name type="common">Yellowfever mosquito</name>
    <name type="synonym">Culex aegypti</name>
    <dbReference type="NCBI Taxonomy" id="7159"/>
    <lineage>
        <taxon>Eukaryota</taxon>
        <taxon>Metazoa</taxon>
        <taxon>Ecdysozoa</taxon>
        <taxon>Arthropoda</taxon>
        <taxon>Hexapoda</taxon>
        <taxon>Insecta</taxon>
        <taxon>Pterygota</taxon>
        <taxon>Neoptera</taxon>
        <taxon>Endopterygota</taxon>
        <taxon>Diptera</taxon>
        <taxon>Nematocera</taxon>
        <taxon>Culicoidea</taxon>
        <taxon>Culicidae</taxon>
        <taxon>Culicinae</taxon>
        <taxon>Aedini</taxon>
        <taxon>Aedes</taxon>
        <taxon>Stegomyia</taxon>
    </lineage>
</organism>
<dbReference type="AlphaFoldDB" id="Q17G25"/>
<sequence>MKCLIVLSVLAVSCVLAQNYNDGRYYPELYASKFDDGKWRPDNSGAYRGRTGASKTSSKGVGSRFVGASLLGNGFTATSSFGDSFGAGSNSGSNNPFSIGGSSSFTNAKKTKTGFVDSSDANKIGIKEDTRQLNEDGSYHYKVVNENDIEVSETGRLDNVGTDDEFLRVMGYYQYLGDDGVLYRVDYVADENGFRPSGAHLPTPPPIPEEILKSLQVRGLARK</sequence>
<dbReference type="PhylomeDB" id="Q17G25"/>
<dbReference type="HOGENOM" id="CLU_071903_0_0_1"/>
<evidence type="ECO:0000313" key="4">
    <source>
        <dbReference type="EMBL" id="EAT45445.1"/>
    </source>
</evidence>
<dbReference type="InterPro" id="IPR031311">
    <property type="entry name" value="CHIT_BIND_RR_consensus"/>
</dbReference>
<dbReference type="PANTHER" id="PTHR10380:SF200">
    <property type="entry name" value="CUTICULAR PROTEIN 49AB-RELATED"/>
    <property type="match status" value="1"/>
</dbReference>
<dbReference type="eggNOG" id="ENOG502QVYU">
    <property type="taxonomic scope" value="Eukaryota"/>
</dbReference>
<name>Q17G25_AEDAE</name>
<dbReference type="OMA" id="QNYNDGR"/>
<dbReference type="VEuPathDB" id="VectorBase:AAEL003266"/>
<evidence type="ECO:0000256" key="2">
    <source>
        <dbReference type="PROSITE-ProRule" id="PRU00497"/>
    </source>
</evidence>
<dbReference type="PANTHER" id="PTHR10380">
    <property type="entry name" value="CUTICLE PROTEIN"/>
    <property type="match status" value="1"/>
</dbReference>
<dbReference type="GO" id="GO:0008010">
    <property type="term" value="F:structural constituent of chitin-based larval cuticle"/>
    <property type="evidence" value="ECO:0007669"/>
    <property type="project" value="TreeGrafter"/>
</dbReference>
<evidence type="ECO:0000313" key="5">
    <source>
        <dbReference type="Proteomes" id="UP000682892"/>
    </source>
</evidence>